<name>A0A0G4I810_9ALVE</name>
<dbReference type="AlphaFoldDB" id="A0A0G4I810"/>
<dbReference type="VEuPathDB" id="CryptoDB:Cvel_11742"/>
<sequence>MQPNPFLPPVLQRVVETAGLTVDIRLVNKHYNDACQNVPGFSFTKLTRMFEGVDGNSLKMLKQILLGENSPEIDALVVALIETKRVKDLRYLRILPIFPPPLHEFASPPFFSTQMMLQLATVIGELRGAAAVGDYARFQDRLPLLLTLPIRGGEGFLVELGWKALRAGHFRILSLLRRRALIPRRLKVSLTYFALLMKDLKPNSLHVLIDYVSIDGIPDGTEMPVGGQLMKMLALQETDQLLDLTPSIIQQIPTTLISQMAIFAVLARYSRDTVKRVLEWGVQIVAELNGAEGENVLRSDLSLQSESPPL</sequence>
<reference evidence="1" key="1">
    <citation type="submission" date="2014-11" db="EMBL/GenBank/DDBJ databases">
        <authorList>
            <person name="Otto D Thomas"/>
            <person name="Naeem Raeece"/>
        </authorList>
    </citation>
    <scope>NUCLEOTIDE SEQUENCE</scope>
</reference>
<proteinExistence type="predicted"/>
<evidence type="ECO:0000313" key="1">
    <source>
        <dbReference type="EMBL" id="CEM53129.1"/>
    </source>
</evidence>
<organism evidence="1">
    <name type="scientific">Chromera velia CCMP2878</name>
    <dbReference type="NCBI Taxonomy" id="1169474"/>
    <lineage>
        <taxon>Eukaryota</taxon>
        <taxon>Sar</taxon>
        <taxon>Alveolata</taxon>
        <taxon>Colpodellida</taxon>
        <taxon>Chromeraceae</taxon>
        <taxon>Chromera</taxon>
    </lineage>
</organism>
<protein>
    <submittedName>
        <fullName evidence="1">Uncharacterized protein</fullName>
    </submittedName>
</protein>
<dbReference type="EMBL" id="CDMZ01005525">
    <property type="protein sequence ID" value="CEM53129.1"/>
    <property type="molecule type" value="Genomic_DNA"/>
</dbReference>
<accession>A0A0G4I810</accession>
<gene>
    <name evidence="1" type="ORF">Cvel_11742</name>
</gene>